<evidence type="ECO:0000256" key="1">
    <source>
        <dbReference type="SAM" id="MobiDB-lite"/>
    </source>
</evidence>
<sequence length="101" mass="10891">MSTKKKISDIDKAIEEMQQRRDECFKHIGKAMYESCPELGDMSVADMRKAGRYLHKMLTKKAPSQGAAPARNGAPVASDSGSTSAPDGREPMPVAGYGEGM</sequence>
<dbReference type="EMBL" id="CP001840">
    <property type="protein sequence ID" value="ADP35425.1"/>
    <property type="molecule type" value="Genomic_DNA"/>
</dbReference>
<dbReference type="AlphaFoldDB" id="A0A0H3EBF1"/>
<protein>
    <submittedName>
        <fullName evidence="2">Uncharacterized protein</fullName>
    </submittedName>
</protein>
<proteinExistence type="predicted"/>
<dbReference type="PATRIC" id="fig|702459.3.peg.316"/>
<reference evidence="2 3" key="1">
    <citation type="journal article" date="2010" name="Proc. Natl. Acad. Sci. U.S.A.">
        <title>Genome analysis of Bifidobacterium bifidum PRL2010 reveals metabolic pathways for host-derived glycan foraging.</title>
        <authorList>
            <person name="Turroni F."/>
            <person name="Bottacini F."/>
            <person name="Foroni E."/>
            <person name="Mulder I."/>
            <person name="Kim J.H."/>
            <person name="Zomer A."/>
            <person name="Sanchez B."/>
            <person name="Bidossi A."/>
            <person name="Ferrarini A."/>
            <person name="Giubellini V."/>
            <person name="Delledonne M."/>
            <person name="Henrissat B."/>
            <person name="Coutinho P."/>
            <person name="Oggioni M."/>
            <person name="Fitzgerald G.F."/>
            <person name="Mills D."/>
            <person name="Margolles A."/>
            <person name="Kelly D."/>
            <person name="van Sinderen D."/>
            <person name="Ventura M."/>
        </authorList>
    </citation>
    <scope>NUCLEOTIDE SEQUENCE [LARGE SCALE GENOMIC DNA]</scope>
    <source>
        <strain evidence="2 3">PRL2010</strain>
    </source>
</reference>
<name>A0A0H3EBF1_BIFBP</name>
<evidence type="ECO:0000313" key="3">
    <source>
        <dbReference type="Proteomes" id="UP000002312"/>
    </source>
</evidence>
<feature type="region of interest" description="Disordered" evidence="1">
    <location>
        <begin position="60"/>
        <end position="101"/>
    </location>
</feature>
<gene>
    <name evidence="2" type="ordered locus">BBPR_0303</name>
</gene>
<accession>A0A0H3EBF1</accession>
<dbReference type="KEGG" id="bbp:BBPR_0303"/>
<evidence type="ECO:0000313" key="2">
    <source>
        <dbReference type="EMBL" id="ADP35425.1"/>
    </source>
</evidence>
<organism evidence="2 3">
    <name type="scientific">Bifidobacterium bifidum (strain PRL2010)</name>
    <dbReference type="NCBI Taxonomy" id="702459"/>
    <lineage>
        <taxon>Bacteria</taxon>
        <taxon>Bacillati</taxon>
        <taxon>Actinomycetota</taxon>
        <taxon>Actinomycetes</taxon>
        <taxon>Bifidobacteriales</taxon>
        <taxon>Bifidobacteriaceae</taxon>
        <taxon>Bifidobacterium</taxon>
    </lineage>
</organism>
<dbReference type="OrthoDB" id="9890060at2"/>
<dbReference type="RefSeq" id="WP_013389519.1">
    <property type="nucleotide sequence ID" value="NC_014638.1"/>
</dbReference>
<dbReference type="Proteomes" id="UP000002312">
    <property type="component" value="Chromosome"/>
</dbReference>
<dbReference type="HOGENOM" id="CLU_2285964_0_0_11"/>